<keyword evidence="3" id="KW-0274">FAD</keyword>
<reference evidence="7 8" key="1">
    <citation type="submission" date="2019-06" db="EMBL/GenBank/DDBJ databases">
        <title>Genome Sequence of the Brown Rot Fungal Pathogen Monilinia fructicola.</title>
        <authorList>
            <person name="De Miccolis Angelini R.M."/>
            <person name="Landi L."/>
            <person name="Abate D."/>
            <person name="Pollastro S."/>
            <person name="Romanazzi G."/>
            <person name="Faretra F."/>
        </authorList>
    </citation>
    <scope>NUCLEOTIDE SEQUENCE [LARGE SCALE GENOMIC DNA]</scope>
    <source>
        <strain evidence="7 8">Mfrc123</strain>
    </source>
</reference>
<evidence type="ECO:0000259" key="6">
    <source>
        <dbReference type="Pfam" id="PF07976"/>
    </source>
</evidence>
<dbReference type="EMBL" id="VICG01000006">
    <property type="protein sequence ID" value="KAA8570964.1"/>
    <property type="molecule type" value="Genomic_DNA"/>
</dbReference>
<evidence type="ECO:0000256" key="2">
    <source>
        <dbReference type="ARBA" id="ARBA00022630"/>
    </source>
</evidence>
<evidence type="ECO:0000313" key="8">
    <source>
        <dbReference type="Proteomes" id="UP000322873"/>
    </source>
</evidence>
<dbReference type="GO" id="GO:0071949">
    <property type="term" value="F:FAD binding"/>
    <property type="evidence" value="ECO:0007669"/>
    <property type="project" value="InterPro"/>
</dbReference>
<dbReference type="Gene3D" id="3.40.30.20">
    <property type="match status" value="1"/>
</dbReference>
<dbReference type="Pfam" id="PF07976">
    <property type="entry name" value="Phe_hydrox_dim"/>
    <property type="match status" value="1"/>
</dbReference>
<dbReference type="SUPFAM" id="SSF54373">
    <property type="entry name" value="FAD-linked reductases, C-terminal domain"/>
    <property type="match status" value="1"/>
</dbReference>
<comment type="caution">
    <text evidence="7">The sequence shown here is derived from an EMBL/GenBank/DDBJ whole genome shotgun (WGS) entry which is preliminary data.</text>
</comment>
<dbReference type="Gene3D" id="3.30.9.10">
    <property type="entry name" value="D-Amino Acid Oxidase, subunit A, domain 2"/>
    <property type="match status" value="1"/>
</dbReference>
<accession>A0A5M9JN93</accession>
<dbReference type="PANTHER" id="PTHR43004:SF4">
    <property type="entry name" value="FAD-BINDING DOMAIN-CONTAINING PROTEIN"/>
    <property type="match status" value="1"/>
</dbReference>
<organism evidence="7 8">
    <name type="scientific">Monilinia fructicola</name>
    <name type="common">Brown rot fungus</name>
    <name type="synonym">Ciboria fructicola</name>
    <dbReference type="NCBI Taxonomy" id="38448"/>
    <lineage>
        <taxon>Eukaryota</taxon>
        <taxon>Fungi</taxon>
        <taxon>Dikarya</taxon>
        <taxon>Ascomycota</taxon>
        <taxon>Pezizomycotina</taxon>
        <taxon>Leotiomycetes</taxon>
        <taxon>Helotiales</taxon>
        <taxon>Sclerotiniaceae</taxon>
        <taxon>Monilinia</taxon>
    </lineage>
</organism>
<dbReference type="PANTHER" id="PTHR43004">
    <property type="entry name" value="TRK SYSTEM POTASSIUM UPTAKE PROTEIN"/>
    <property type="match status" value="1"/>
</dbReference>
<dbReference type="AlphaFoldDB" id="A0A5M9JN93"/>
<gene>
    <name evidence="7" type="ORF">EYC84_000339</name>
</gene>
<evidence type="ECO:0000256" key="1">
    <source>
        <dbReference type="ARBA" id="ARBA00007801"/>
    </source>
</evidence>
<keyword evidence="4" id="KW-0560">Oxidoreductase</keyword>
<dbReference type="InterPro" id="IPR038220">
    <property type="entry name" value="PHOX_C_sf"/>
</dbReference>
<dbReference type="PRINTS" id="PR00420">
    <property type="entry name" value="RNGMNOXGNASE"/>
</dbReference>
<dbReference type="OrthoDB" id="1716816at2759"/>
<feature type="domain" description="Phenol hydroxylase-like C-terminal dimerisation" evidence="6">
    <location>
        <begin position="389"/>
        <end position="602"/>
    </location>
</feature>
<dbReference type="InterPro" id="IPR012941">
    <property type="entry name" value="Phe_hydrox_C_dim_dom"/>
</dbReference>
<keyword evidence="2" id="KW-0285">Flavoprotein</keyword>
<evidence type="ECO:0008006" key="9">
    <source>
        <dbReference type="Google" id="ProtNLM"/>
    </source>
</evidence>
<dbReference type="Gene3D" id="3.50.50.60">
    <property type="entry name" value="FAD/NAD(P)-binding domain"/>
    <property type="match status" value="1"/>
</dbReference>
<proteinExistence type="inferred from homology"/>
<evidence type="ECO:0000313" key="7">
    <source>
        <dbReference type="EMBL" id="KAA8570964.1"/>
    </source>
</evidence>
<name>A0A5M9JN93_MONFR</name>
<dbReference type="InterPro" id="IPR050641">
    <property type="entry name" value="RIFMO-like"/>
</dbReference>
<evidence type="ECO:0000256" key="4">
    <source>
        <dbReference type="ARBA" id="ARBA00023002"/>
    </source>
</evidence>
<dbReference type="InterPro" id="IPR002938">
    <property type="entry name" value="FAD-bd"/>
</dbReference>
<dbReference type="InterPro" id="IPR036249">
    <property type="entry name" value="Thioredoxin-like_sf"/>
</dbReference>
<dbReference type="Pfam" id="PF01494">
    <property type="entry name" value="FAD_binding_3"/>
    <property type="match status" value="1"/>
</dbReference>
<sequence>MDITNQVTIIGAGPAGLMLACTLARYGIQVKVLDDRPSSTATGRADGLQPKTIETLKQLGLASSLLEKGVKVYDICFWKSTATEKLHRIAREIHYPADVVDLLDPHLLLIHQGMIEDVFIQDLAARGVEVQRNSSFVKFEMAANEDIQVEYVDLTTHSNKLLKTKYLVGCDGAHSNVRKSIEGAEMEGEQSGSVWGILDAVIETDFPDLWSKTVVHAEKGAILAIPRERNMTRLYIELQDTAEANSREVVQDFVMERAAEIFSPFVLKWKRIEWFAVYRFGQRAAKRFSDDSQRVFIVGDAAHTHSPKAAQGMNVSMHDSFNLSWKLALIIKSLALPSLLQTYTQERRSVALDLLAFDFEHANAYSAGDPQALAANFAQNVRFISGLAEYTENILNETHVTEHSKQRGGVLKPGALLPPTKVTRYVDANPVDLQLDIPLLGQFRIFFFVSDIHRASGCLEYIFGKVNDPATVLGRVSAAACRAMFKPQETEMDEYLQPNRYIGVSKLFTYALVTEMPKKNFEIADLPPILQDSKWTIYVDDIGKDGEGCTKKWVGKLIGNEMAIVNVRPDGYVGSLRRFKAEGVDNGDEVVKWLEEYYGGFLGS</sequence>
<comment type="similarity">
    <text evidence="1">Belongs to the PheA/TfdB FAD monooxygenase family.</text>
</comment>
<evidence type="ECO:0000256" key="3">
    <source>
        <dbReference type="ARBA" id="ARBA00022827"/>
    </source>
</evidence>
<keyword evidence="8" id="KW-1185">Reference proteome</keyword>
<dbReference type="Proteomes" id="UP000322873">
    <property type="component" value="Unassembled WGS sequence"/>
</dbReference>
<dbReference type="SUPFAM" id="SSF52833">
    <property type="entry name" value="Thioredoxin-like"/>
    <property type="match status" value="1"/>
</dbReference>
<dbReference type="VEuPathDB" id="FungiDB:MFRU_011g00100"/>
<feature type="domain" description="FAD-binding" evidence="5">
    <location>
        <begin position="6"/>
        <end position="356"/>
    </location>
</feature>
<evidence type="ECO:0000259" key="5">
    <source>
        <dbReference type="Pfam" id="PF01494"/>
    </source>
</evidence>
<dbReference type="SUPFAM" id="SSF51905">
    <property type="entry name" value="FAD/NAD(P)-binding domain"/>
    <property type="match status" value="1"/>
</dbReference>
<dbReference type="InterPro" id="IPR036188">
    <property type="entry name" value="FAD/NAD-bd_sf"/>
</dbReference>
<protein>
    <recommendedName>
        <fullName evidence="9">FAD-binding domain-containing protein</fullName>
    </recommendedName>
</protein>
<dbReference type="GO" id="GO:0016709">
    <property type="term" value="F:oxidoreductase activity, acting on paired donors, with incorporation or reduction of molecular oxygen, NAD(P)H as one donor, and incorporation of one atom of oxygen"/>
    <property type="evidence" value="ECO:0007669"/>
    <property type="project" value="UniProtKB-ARBA"/>
</dbReference>